<dbReference type="PROSITE" id="PS50893">
    <property type="entry name" value="ABC_TRANSPORTER_2"/>
    <property type="match status" value="1"/>
</dbReference>
<evidence type="ECO:0000313" key="7">
    <source>
        <dbReference type="EMBL" id="SQK75668.1"/>
    </source>
</evidence>
<dbReference type="InterPro" id="IPR003439">
    <property type="entry name" value="ABC_transporter-like_ATP-bd"/>
</dbReference>
<dbReference type="Gene3D" id="3.40.50.300">
    <property type="entry name" value="P-loop containing nucleotide triphosphate hydrolases"/>
    <property type="match status" value="1"/>
</dbReference>
<dbReference type="Proteomes" id="UP000248758">
    <property type="component" value="Chromosome 1"/>
</dbReference>
<keyword evidence="4 7" id="KW-0067">ATP-binding</keyword>
<keyword evidence="3" id="KW-0547">Nucleotide-binding</keyword>
<reference evidence="7 8" key="1">
    <citation type="submission" date="2018-06" db="EMBL/GenBank/DDBJ databases">
        <authorList>
            <consortium name="Pathogen Informatics"/>
            <person name="Doyle S."/>
        </authorList>
    </citation>
    <scope>NUCLEOTIDE SEQUENCE [LARGE SCALE GENOMIC DNA]</scope>
    <source>
        <strain evidence="7 8">NCTC11468</strain>
    </source>
</reference>
<evidence type="ECO:0000313" key="8">
    <source>
        <dbReference type="Proteomes" id="UP000248758"/>
    </source>
</evidence>
<dbReference type="InterPro" id="IPR050086">
    <property type="entry name" value="MetN_ABC_transporter-like"/>
</dbReference>
<dbReference type="PANTHER" id="PTHR43166">
    <property type="entry name" value="AMINO ACID IMPORT ATP-BINDING PROTEIN"/>
    <property type="match status" value="1"/>
</dbReference>
<protein>
    <submittedName>
        <fullName evidence="7">Histidine transport ATP-binding protein HisP</fullName>
    </submittedName>
</protein>
<dbReference type="GO" id="GO:0016887">
    <property type="term" value="F:ATP hydrolysis activity"/>
    <property type="evidence" value="ECO:0007669"/>
    <property type="project" value="InterPro"/>
</dbReference>
<organism evidence="7 8">
    <name type="scientific">Tatumella ptyseos</name>
    <dbReference type="NCBI Taxonomy" id="82987"/>
    <lineage>
        <taxon>Bacteria</taxon>
        <taxon>Pseudomonadati</taxon>
        <taxon>Pseudomonadota</taxon>
        <taxon>Gammaproteobacteria</taxon>
        <taxon>Enterobacterales</taxon>
        <taxon>Erwiniaceae</taxon>
        <taxon>Tatumella</taxon>
    </lineage>
</organism>
<gene>
    <name evidence="7" type="primary">hisP</name>
    <name evidence="7" type="ORF">NCTC11468_02518</name>
</gene>
<dbReference type="KEGG" id="tpty:NCTC11468_02518"/>
<name>A0A2X5NQ39_9GAMM</name>
<evidence type="ECO:0000256" key="4">
    <source>
        <dbReference type="ARBA" id="ARBA00022840"/>
    </source>
</evidence>
<evidence type="ECO:0000259" key="6">
    <source>
        <dbReference type="PROSITE" id="PS50893"/>
    </source>
</evidence>
<dbReference type="Pfam" id="PF00005">
    <property type="entry name" value="ABC_tran"/>
    <property type="match status" value="1"/>
</dbReference>
<dbReference type="PANTHER" id="PTHR43166:SF15">
    <property type="entry name" value="HISTIDINE TRANSPORT ATP-BINDING PROTEIN HISP"/>
    <property type="match status" value="1"/>
</dbReference>
<evidence type="ECO:0000256" key="1">
    <source>
        <dbReference type="ARBA" id="ARBA00004417"/>
    </source>
</evidence>
<dbReference type="PROSITE" id="PS00211">
    <property type="entry name" value="ABC_TRANSPORTER_1"/>
    <property type="match status" value="1"/>
</dbReference>
<feature type="region of interest" description="Disordered" evidence="5">
    <location>
        <begin position="1"/>
        <end position="24"/>
    </location>
</feature>
<dbReference type="AlphaFoldDB" id="A0A2X5NQ39"/>
<dbReference type="InterPro" id="IPR027417">
    <property type="entry name" value="P-loop_NTPase"/>
</dbReference>
<proteinExistence type="predicted"/>
<dbReference type="InterPro" id="IPR017871">
    <property type="entry name" value="ABC_transporter-like_CS"/>
</dbReference>
<evidence type="ECO:0000256" key="2">
    <source>
        <dbReference type="ARBA" id="ARBA00022448"/>
    </source>
</evidence>
<keyword evidence="2" id="KW-0813">Transport</keyword>
<evidence type="ECO:0000256" key="5">
    <source>
        <dbReference type="SAM" id="MobiDB-lite"/>
    </source>
</evidence>
<evidence type="ECO:0000256" key="3">
    <source>
        <dbReference type="ARBA" id="ARBA00022741"/>
    </source>
</evidence>
<dbReference type="GO" id="GO:0005524">
    <property type="term" value="F:ATP binding"/>
    <property type="evidence" value="ECO:0007669"/>
    <property type="project" value="UniProtKB-KW"/>
</dbReference>
<dbReference type="EMBL" id="LS483499">
    <property type="protein sequence ID" value="SQK75668.1"/>
    <property type="molecule type" value="Genomic_DNA"/>
</dbReference>
<accession>A0A2X5NQ39</accession>
<dbReference type="GO" id="GO:0005886">
    <property type="term" value="C:plasma membrane"/>
    <property type="evidence" value="ECO:0007669"/>
    <property type="project" value="UniProtKB-SubCell"/>
</dbReference>
<comment type="subcellular location">
    <subcellularLocation>
        <location evidence="1">Cell inner membrane</location>
        <topology evidence="1">Peripheral membrane protein</topology>
    </subcellularLocation>
</comment>
<dbReference type="SUPFAM" id="SSF52540">
    <property type="entry name" value="P-loop containing nucleoside triphosphate hydrolases"/>
    <property type="match status" value="1"/>
</dbReference>
<sequence length="152" mass="16860">MESYDGTGQRDGSSGPGAGISKQEARERAIKYLDKVGIDARARDKYPVHLSGGQQQRVSIARALAMEPEVLLFDEPTSALDPELVAEVLRIMQQLAEEGKTMVVVTHEMEFARHVSSQVIFLHQGKIEEQARLKKSLVTRKVRVCSSFCPAH</sequence>
<feature type="domain" description="ABC transporter" evidence="6">
    <location>
        <begin position="1"/>
        <end position="149"/>
    </location>
</feature>